<sequence>MVTESPLHQRTVQLVLAHFVRVLLSVSLKAFNVMSTGLNLAGSSRTRLRAAAIASQPPTTFSTLKTCLTHHHQLQFTKFLSPPGSEGDSAKGCRFCTGEEFP</sequence>
<accession>A0A2M4DNJ7</accession>
<dbReference type="EMBL" id="GGFL01014959">
    <property type="protein sequence ID" value="MBW79137.1"/>
    <property type="molecule type" value="Transcribed_RNA"/>
</dbReference>
<proteinExistence type="predicted"/>
<protein>
    <submittedName>
        <fullName evidence="1">Putative secreted protein</fullName>
    </submittedName>
</protein>
<reference evidence="1" key="1">
    <citation type="submission" date="2018-01" db="EMBL/GenBank/DDBJ databases">
        <title>An insight into the sialome of Amazonian anophelines.</title>
        <authorList>
            <person name="Ribeiro J.M."/>
            <person name="Scarpassa V."/>
            <person name="Calvo E."/>
        </authorList>
    </citation>
    <scope>NUCLEOTIDE SEQUENCE</scope>
</reference>
<organism evidence="1">
    <name type="scientific">Anopheles darlingi</name>
    <name type="common">Mosquito</name>
    <dbReference type="NCBI Taxonomy" id="43151"/>
    <lineage>
        <taxon>Eukaryota</taxon>
        <taxon>Metazoa</taxon>
        <taxon>Ecdysozoa</taxon>
        <taxon>Arthropoda</taxon>
        <taxon>Hexapoda</taxon>
        <taxon>Insecta</taxon>
        <taxon>Pterygota</taxon>
        <taxon>Neoptera</taxon>
        <taxon>Endopterygota</taxon>
        <taxon>Diptera</taxon>
        <taxon>Nematocera</taxon>
        <taxon>Culicoidea</taxon>
        <taxon>Culicidae</taxon>
        <taxon>Anophelinae</taxon>
        <taxon>Anopheles</taxon>
    </lineage>
</organism>
<evidence type="ECO:0000313" key="1">
    <source>
        <dbReference type="EMBL" id="MBW79137.1"/>
    </source>
</evidence>
<dbReference type="AlphaFoldDB" id="A0A2M4DNJ7"/>
<name>A0A2M4DNJ7_ANODA</name>